<keyword evidence="11" id="KW-1185">Reference proteome</keyword>
<evidence type="ECO:0000256" key="1">
    <source>
        <dbReference type="ARBA" id="ARBA00008985"/>
    </source>
</evidence>
<evidence type="ECO:0000259" key="9">
    <source>
        <dbReference type="Pfam" id="PF09764"/>
    </source>
</evidence>
<gene>
    <name evidence="10" type="ORF">RRG08_028544</name>
</gene>
<keyword evidence="5 8" id="KW-0378">Hydrolase</keyword>
<dbReference type="GO" id="GO:0070773">
    <property type="term" value="F:protein-N-terminal glutamine amidohydrolase activity"/>
    <property type="evidence" value="ECO:0007669"/>
    <property type="project" value="UniProtKB-UniRule"/>
</dbReference>
<dbReference type="GO" id="GO:0008418">
    <property type="term" value="F:protein-N-terminal asparagine amidohydrolase activity"/>
    <property type="evidence" value="ECO:0007669"/>
    <property type="project" value="UniProtKB-UniRule"/>
</dbReference>
<evidence type="ECO:0000256" key="6">
    <source>
        <dbReference type="ARBA" id="ARBA00029677"/>
    </source>
</evidence>
<evidence type="ECO:0000256" key="7">
    <source>
        <dbReference type="ARBA" id="ARBA00048768"/>
    </source>
</evidence>
<comment type="subunit">
    <text evidence="2 8">Monomer.</text>
</comment>
<proteinExistence type="inferred from homology"/>
<dbReference type="InterPro" id="IPR023128">
    <property type="entry name" value="Prot_N_Gln_amidohydro_ab_roll"/>
</dbReference>
<accession>A0AAE0Y9V8</accession>
<evidence type="ECO:0000256" key="8">
    <source>
        <dbReference type="RuleBase" id="RU367082"/>
    </source>
</evidence>
<comment type="similarity">
    <text evidence="1 8">Belongs to the NTAQ1 family.</text>
</comment>
<evidence type="ECO:0000256" key="2">
    <source>
        <dbReference type="ARBA" id="ARBA00011245"/>
    </source>
</evidence>
<comment type="caution">
    <text evidence="10">The sequence shown here is derived from an EMBL/GenBank/DDBJ whole genome shotgun (WGS) entry which is preliminary data.</text>
</comment>
<dbReference type="GO" id="GO:0005829">
    <property type="term" value="C:cytosol"/>
    <property type="evidence" value="ECO:0007669"/>
    <property type="project" value="TreeGrafter"/>
</dbReference>
<dbReference type="Pfam" id="PF09764">
    <property type="entry name" value="Nt_Gln_amidase"/>
    <property type="match status" value="1"/>
</dbReference>
<sequence length="221" mass="25486">MSSSKALDSYRIVRGPMALDVTDHSYVPNVVPAASQCIYTACYCEENVWKLAAYVKEKCSLKESSKCYCVFISNKSKKIPLWRQKASKDADRLVVWDYHVILVYHEGRESLVFDLDTELSFPCTMKEYATACIGDERTLKEEYRRMFRVIPVEEFLSTFASDRSHMVNEKGEWLAPPPQYPPISCNHSTNNIEEFISMSSDFKHGQVFNLSAFLEKFQVKL</sequence>
<feature type="domain" description="Protein N-terminal glutamine amidohydrolase alpha beta roll" evidence="9">
    <location>
        <begin position="39"/>
        <end position="217"/>
    </location>
</feature>
<evidence type="ECO:0000256" key="4">
    <source>
        <dbReference type="ARBA" id="ARBA00021247"/>
    </source>
</evidence>
<name>A0AAE0Y9V8_9GAST</name>
<dbReference type="GO" id="GO:0005634">
    <property type="term" value="C:nucleus"/>
    <property type="evidence" value="ECO:0007669"/>
    <property type="project" value="TreeGrafter"/>
</dbReference>
<dbReference type="AlphaFoldDB" id="A0AAE0Y9V8"/>
<dbReference type="PANTHER" id="PTHR13035">
    <property type="entry name" value="PROTEIN N-TERMINAL GLUTAMINE AMIDOHYDROLASE"/>
    <property type="match status" value="1"/>
</dbReference>
<dbReference type="Gene3D" id="3.10.620.10">
    <property type="entry name" value="Protein N-terminal glutamine amidohydrolase, alpha beta roll"/>
    <property type="match status" value="1"/>
</dbReference>
<evidence type="ECO:0000313" key="11">
    <source>
        <dbReference type="Proteomes" id="UP001283361"/>
    </source>
</evidence>
<dbReference type="InterPro" id="IPR037132">
    <property type="entry name" value="N_Gln_amidohydro_ab_roll_sf"/>
</dbReference>
<protein>
    <recommendedName>
        <fullName evidence="4 8">Protein N-terminal glutamine amidohydrolase</fullName>
        <ecNumber evidence="3 8">3.5.1.122</ecNumber>
    </recommendedName>
    <alternativeName>
        <fullName evidence="6 8">Protein NH2-terminal glutamine deamidase</fullName>
    </alternativeName>
</protein>
<evidence type="ECO:0000256" key="3">
    <source>
        <dbReference type="ARBA" id="ARBA00012718"/>
    </source>
</evidence>
<dbReference type="EMBL" id="JAWDGP010006611">
    <property type="protein sequence ID" value="KAK3737919.1"/>
    <property type="molecule type" value="Genomic_DNA"/>
</dbReference>
<comment type="catalytic activity">
    <reaction evidence="7 8">
        <text>N-terminal L-glutaminyl-[protein] + H2O = N-terminal L-glutamyl-[protein] + NH4(+)</text>
        <dbReference type="Rhea" id="RHEA:50680"/>
        <dbReference type="Rhea" id="RHEA-COMP:12668"/>
        <dbReference type="Rhea" id="RHEA-COMP:12777"/>
        <dbReference type="ChEBI" id="CHEBI:15377"/>
        <dbReference type="ChEBI" id="CHEBI:28938"/>
        <dbReference type="ChEBI" id="CHEBI:64721"/>
        <dbReference type="ChEBI" id="CHEBI:64722"/>
        <dbReference type="EC" id="3.5.1.122"/>
    </reaction>
</comment>
<evidence type="ECO:0000256" key="5">
    <source>
        <dbReference type="ARBA" id="ARBA00022801"/>
    </source>
</evidence>
<dbReference type="InterPro" id="IPR039733">
    <property type="entry name" value="NTAQ1"/>
</dbReference>
<comment type="function">
    <text evidence="8">Mediates the side-chain deamidation of N-terminal glutamine residues to glutamate, an important step in N-end rule pathway of protein degradation. Conversion of the resulting N-terminal glutamine to glutamate renders the protein susceptible to arginylation, polyubiquitination and degradation as specified by the N-end rule. Does not act on substrates with internal or C-terminal glutamine and does not act on non-glutamine residues in any position.</text>
</comment>
<dbReference type="EC" id="3.5.1.122" evidence="3 8"/>
<dbReference type="FunFam" id="3.10.620.10:FF:000001">
    <property type="entry name" value="Blast:Protein N-terminal glutamine amidohydrolase"/>
    <property type="match status" value="1"/>
</dbReference>
<reference evidence="10" key="1">
    <citation type="journal article" date="2023" name="G3 (Bethesda)">
        <title>A reference genome for the long-term kleptoplast-retaining sea slug Elysia crispata morphotype clarki.</title>
        <authorList>
            <person name="Eastman K.E."/>
            <person name="Pendleton A.L."/>
            <person name="Shaikh M.A."/>
            <person name="Suttiyut T."/>
            <person name="Ogas R."/>
            <person name="Tomko P."/>
            <person name="Gavelis G."/>
            <person name="Widhalm J.R."/>
            <person name="Wisecaver J.H."/>
        </authorList>
    </citation>
    <scope>NUCLEOTIDE SEQUENCE</scope>
    <source>
        <strain evidence="10">ECLA1</strain>
    </source>
</reference>
<dbReference type="Proteomes" id="UP001283361">
    <property type="component" value="Unassembled WGS sequence"/>
</dbReference>
<organism evidence="10 11">
    <name type="scientific">Elysia crispata</name>
    <name type="common">lettuce slug</name>
    <dbReference type="NCBI Taxonomy" id="231223"/>
    <lineage>
        <taxon>Eukaryota</taxon>
        <taxon>Metazoa</taxon>
        <taxon>Spiralia</taxon>
        <taxon>Lophotrochozoa</taxon>
        <taxon>Mollusca</taxon>
        <taxon>Gastropoda</taxon>
        <taxon>Heterobranchia</taxon>
        <taxon>Euthyneura</taxon>
        <taxon>Panpulmonata</taxon>
        <taxon>Sacoglossa</taxon>
        <taxon>Placobranchoidea</taxon>
        <taxon>Plakobranchidae</taxon>
        <taxon>Elysia</taxon>
    </lineage>
</organism>
<evidence type="ECO:0000313" key="10">
    <source>
        <dbReference type="EMBL" id="KAK3737919.1"/>
    </source>
</evidence>
<dbReference type="PANTHER" id="PTHR13035:SF0">
    <property type="entry name" value="PROTEIN N-TERMINAL GLUTAMINE AMIDOHYDROLASE"/>
    <property type="match status" value="1"/>
</dbReference>